<keyword evidence="3" id="KW-0479">Metal-binding</keyword>
<proteinExistence type="predicted"/>
<keyword evidence="7" id="KW-0228">DNA excision</keyword>
<keyword evidence="4" id="KW-0677">Repeat</keyword>
<dbReference type="Gene3D" id="1.10.8.280">
    <property type="entry name" value="ABC transporter ATPase domain-like"/>
    <property type="match status" value="1"/>
</dbReference>
<evidence type="ECO:0000256" key="9">
    <source>
        <dbReference type="ARBA" id="ARBA00022833"/>
    </source>
</evidence>
<dbReference type="PANTHER" id="PTHR43152:SF3">
    <property type="entry name" value="UVRABC SYSTEM PROTEIN A"/>
    <property type="match status" value="1"/>
</dbReference>
<keyword evidence="11" id="KW-0267">Excision nuclease</keyword>
<feature type="domain" description="UvrA DNA-binding" evidence="14">
    <location>
        <begin position="67"/>
        <end position="163"/>
    </location>
</feature>
<evidence type="ECO:0000256" key="5">
    <source>
        <dbReference type="ARBA" id="ARBA00022741"/>
    </source>
</evidence>
<evidence type="ECO:0000256" key="4">
    <source>
        <dbReference type="ARBA" id="ARBA00022737"/>
    </source>
</evidence>
<evidence type="ECO:0000256" key="10">
    <source>
        <dbReference type="ARBA" id="ARBA00022840"/>
    </source>
</evidence>
<gene>
    <name evidence="15" type="ORF">METZ01_LOCUS482130</name>
</gene>
<comment type="subcellular location">
    <subcellularLocation>
        <location evidence="1">Cytoplasm</location>
    </subcellularLocation>
</comment>
<dbReference type="GO" id="GO:0006281">
    <property type="term" value="P:DNA repair"/>
    <property type="evidence" value="ECO:0007669"/>
    <property type="project" value="UniProtKB-KW"/>
</dbReference>
<keyword evidence="6" id="KW-0227">DNA damage</keyword>
<evidence type="ECO:0000256" key="12">
    <source>
        <dbReference type="ARBA" id="ARBA00023125"/>
    </source>
</evidence>
<evidence type="ECO:0000256" key="11">
    <source>
        <dbReference type="ARBA" id="ARBA00022881"/>
    </source>
</evidence>
<feature type="non-terminal residue" evidence="15">
    <location>
        <position position="1"/>
    </location>
</feature>
<dbReference type="PANTHER" id="PTHR43152">
    <property type="entry name" value="UVRABC SYSTEM PROTEIN A"/>
    <property type="match status" value="1"/>
</dbReference>
<keyword evidence="13" id="KW-0234">DNA repair</keyword>
<evidence type="ECO:0000259" key="14">
    <source>
        <dbReference type="Pfam" id="PF17755"/>
    </source>
</evidence>
<evidence type="ECO:0000256" key="13">
    <source>
        <dbReference type="ARBA" id="ARBA00023204"/>
    </source>
</evidence>
<keyword evidence="12" id="KW-0238">DNA-binding</keyword>
<dbReference type="Pfam" id="PF17755">
    <property type="entry name" value="UvrA_DNA-bind"/>
    <property type="match status" value="1"/>
</dbReference>
<dbReference type="AlphaFoldDB" id="A0A383CA48"/>
<dbReference type="Gene3D" id="1.20.1580.10">
    <property type="entry name" value="ABC transporter ATPase like domain"/>
    <property type="match status" value="1"/>
</dbReference>
<evidence type="ECO:0000256" key="8">
    <source>
        <dbReference type="ARBA" id="ARBA00022771"/>
    </source>
</evidence>
<dbReference type="EMBL" id="UINC01207265">
    <property type="protein sequence ID" value="SVE29276.1"/>
    <property type="molecule type" value="Genomic_DNA"/>
</dbReference>
<evidence type="ECO:0000256" key="1">
    <source>
        <dbReference type="ARBA" id="ARBA00004496"/>
    </source>
</evidence>
<organism evidence="15">
    <name type="scientific">marine metagenome</name>
    <dbReference type="NCBI Taxonomy" id="408172"/>
    <lineage>
        <taxon>unclassified sequences</taxon>
        <taxon>metagenomes</taxon>
        <taxon>ecological metagenomes</taxon>
    </lineage>
</organism>
<sequence length="241" mass="27265">KTALKDGNGVMIVLNHDTNEIRYFSKNLMCPTTGIAYKNPEPNNFSFNSPKGACQCCNGLGFHKKADIKKIIPDDKLSINRGAIASIEGQNSKWFLKQIEAIGKKYNFDLTTPIKEIKKEGMNAILYGMQENFSVKLKSAGISKEYKIQFDGIINFIEDQSKLSYVKSIARWANKYLSEYHCESCGGSRLNKESTSYKVGEKNIKELSTMDISIFYSWVISVKEDLNEQQNKIASQILKEL</sequence>
<accession>A0A383CA48</accession>
<evidence type="ECO:0000256" key="2">
    <source>
        <dbReference type="ARBA" id="ARBA00022490"/>
    </source>
</evidence>
<evidence type="ECO:0000256" key="6">
    <source>
        <dbReference type="ARBA" id="ARBA00022763"/>
    </source>
</evidence>
<reference evidence="15" key="1">
    <citation type="submission" date="2018-05" db="EMBL/GenBank/DDBJ databases">
        <authorList>
            <person name="Lanie J.A."/>
            <person name="Ng W.-L."/>
            <person name="Kazmierczak K.M."/>
            <person name="Andrzejewski T.M."/>
            <person name="Davidsen T.M."/>
            <person name="Wayne K.J."/>
            <person name="Tettelin H."/>
            <person name="Glass J.I."/>
            <person name="Rusch D."/>
            <person name="Podicherti R."/>
            <person name="Tsui H.-C.T."/>
            <person name="Winkler M.E."/>
        </authorList>
    </citation>
    <scope>NUCLEOTIDE SEQUENCE</scope>
</reference>
<dbReference type="GO" id="GO:0005524">
    <property type="term" value="F:ATP binding"/>
    <property type="evidence" value="ECO:0007669"/>
    <property type="project" value="UniProtKB-KW"/>
</dbReference>
<feature type="non-terminal residue" evidence="15">
    <location>
        <position position="241"/>
    </location>
</feature>
<keyword evidence="8" id="KW-0863">Zinc-finger</keyword>
<dbReference type="GO" id="GO:0004518">
    <property type="term" value="F:nuclease activity"/>
    <property type="evidence" value="ECO:0007669"/>
    <property type="project" value="UniProtKB-KW"/>
</dbReference>
<dbReference type="GO" id="GO:0005737">
    <property type="term" value="C:cytoplasm"/>
    <property type="evidence" value="ECO:0007669"/>
    <property type="project" value="UniProtKB-SubCell"/>
</dbReference>
<dbReference type="GO" id="GO:0003677">
    <property type="term" value="F:DNA binding"/>
    <property type="evidence" value="ECO:0007669"/>
    <property type="project" value="UniProtKB-KW"/>
</dbReference>
<evidence type="ECO:0000313" key="15">
    <source>
        <dbReference type="EMBL" id="SVE29276.1"/>
    </source>
</evidence>
<keyword evidence="9" id="KW-0862">Zinc</keyword>
<name>A0A383CA48_9ZZZZ</name>
<dbReference type="InterPro" id="IPR041552">
    <property type="entry name" value="UvrA_DNA-bd"/>
</dbReference>
<keyword evidence="5" id="KW-0547">Nucleotide-binding</keyword>
<evidence type="ECO:0000256" key="7">
    <source>
        <dbReference type="ARBA" id="ARBA00022769"/>
    </source>
</evidence>
<protein>
    <recommendedName>
        <fullName evidence="14">UvrA DNA-binding domain-containing protein</fullName>
    </recommendedName>
</protein>
<evidence type="ECO:0000256" key="3">
    <source>
        <dbReference type="ARBA" id="ARBA00022723"/>
    </source>
</evidence>
<keyword evidence="2" id="KW-0963">Cytoplasm</keyword>
<keyword evidence="10" id="KW-0067">ATP-binding</keyword>
<dbReference type="GO" id="GO:0008270">
    <property type="term" value="F:zinc ion binding"/>
    <property type="evidence" value="ECO:0007669"/>
    <property type="project" value="UniProtKB-KW"/>
</dbReference>